<dbReference type="Gene3D" id="1.20.1250.20">
    <property type="entry name" value="MFS general substrate transporter like domains"/>
    <property type="match status" value="1"/>
</dbReference>
<dbReference type="EMBL" id="JACIDX010000005">
    <property type="protein sequence ID" value="MBB3954700.1"/>
    <property type="molecule type" value="Genomic_DNA"/>
</dbReference>
<feature type="transmembrane region" description="Helical" evidence="9">
    <location>
        <begin position="179"/>
        <end position="198"/>
    </location>
</feature>
<feature type="transmembrane region" description="Helical" evidence="9">
    <location>
        <begin position="51"/>
        <end position="75"/>
    </location>
</feature>
<dbReference type="Proteomes" id="UP000548867">
    <property type="component" value="Unassembled WGS sequence"/>
</dbReference>
<evidence type="ECO:0000256" key="6">
    <source>
        <dbReference type="ARBA" id="ARBA00023136"/>
    </source>
</evidence>
<keyword evidence="12" id="KW-1185">Reference proteome</keyword>
<dbReference type="GO" id="GO:0022857">
    <property type="term" value="F:transmembrane transporter activity"/>
    <property type="evidence" value="ECO:0007669"/>
    <property type="project" value="InterPro"/>
</dbReference>
<proteinExistence type="inferred from homology"/>
<keyword evidence="5 9" id="KW-1133">Transmembrane helix</keyword>
<evidence type="ECO:0000256" key="9">
    <source>
        <dbReference type="SAM" id="Phobius"/>
    </source>
</evidence>
<dbReference type="InterPro" id="IPR020846">
    <property type="entry name" value="MFS_dom"/>
</dbReference>
<feature type="transmembrane region" description="Helical" evidence="9">
    <location>
        <begin position="228"/>
        <end position="253"/>
    </location>
</feature>
<evidence type="ECO:0000256" key="8">
    <source>
        <dbReference type="ARBA" id="ARBA00040914"/>
    </source>
</evidence>
<comment type="similarity">
    <text evidence="7">Belongs to the major facilitator superfamily. Drug:H(+) antiporter-3 (DHA3) (TC 2.A.1.21) family.</text>
</comment>
<comment type="subcellular location">
    <subcellularLocation>
        <location evidence="1">Cell membrane</location>
        <topology evidence="1">Multi-pass membrane protein</topology>
    </subcellularLocation>
</comment>
<evidence type="ECO:0000256" key="2">
    <source>
        <dbReference type="ARBA" id="ARBA00022448"/>
    </source>
</evidence>
<organism evidence="11 12">
    <name type="scientific">Novosphingobium sediminicola</name>
    <dbReference type="NCBI Taxonomy" id="563162"/>
    <lineage>
        <taxon>Bacteria</taxon>
        <taxon>Pseudomonadati</taxon>
        <taxon>Pseudomonadota</taxon>
        <taxon>Alphaproteobacteria</taxon>
        <taxon>Sphingomonadales</taxon>
        <taxon>Sphingomonadaceae</taxon>
        <taxon>Novosphingobium</taxon>
    </lineage>
</organism>
<keyword evidence="6 9" id="KW-0472">Membrane</keyword>
<feature type="transmembrane region" description="Helical" evidence="9">
    <location>
        <begin position="21"/>
        <end position="39"/>
    </location>
</feature>
<dbReference type="PROSITE" id="PS50850">
    <property type="entry name" value="MFS"/>
    <property type="match status" value="1"/>
</dbReference>
<sequence length="417" mass="44278">MMEPTNPLQIADYRRFWIARFLSWLSGSGMVVIIGYQLYDLARQSYGMTIAQASFMLGVLGFVQFVPMFLLTPVSGVVADRFDRRKIGAISVSVDMAMALTLAIATWQGWLSLPLVLFLGMAHGTARVFVGPSVGAIAPMIVPPALLPRAIAMNSMAMQSGTIAGPAVAGLLFGWHPSLFYWMAATLLCVSALALLTIRPLPAHAANRETHPMRMAWEGLSFVRGNPFLLGCITLDLFAVLLAGATALLPVYARDILHVGPTGLGEMRAAPAVGAAVLGILLSIKPLERRVGITMLGSVALFGAATAVFAVSTNYALSLAMLAVLGAADMISMFVRSTLVQMHTPDEMRGRVSAISGLAIGASNELGEMESGIAAWLLGAQGAVLFGGLGAVAVTLIWAFLFPQIRKANRFTPQEDD</sequence>
<evidence type="ECO:0000256" key="1">
    <source>
        <dbReference type="ARBA" id="ARBA00004651"/>
    </source>
</evidence>
<feature type="transmembrane region" description="Helical" evidence="9">
    <location>
        <begin position="87"/>
        <end position="105"/>
    </location>
</feature>
<dbReference type="InterPro" id="IPR011701">
    <property type="entry name" value="MFS"/>
</dbReference>
<reference evidence="11 12" key="1">
    <citation type="submission" date="2020-08" db="EMBL/GenBank/DDBJ databases">
        <title>Genomic Encyclopedia of Type Strains, Phase IV (KMG-IV): sequencing the most valuable type-strain genomes for metagenomic binning, comparative biology and taxonomic classification.</title>
        <authorList>
            <person name="Goeker M."/>
        </authorList>
    </citation>
    <scope>NUCLEOTIDE SEQUENCE [LARGE SCALE GENOMIC DNA]</scope>
    <source>
        <strain evidence="11 12">DSM 27057</strain>
    </source>
</reference>
<feature type="transmembrane region" description="Helical" evidence="9">
    <location>
        <begin position="291"/>
        <end position="311"/>
    </location>
</feature>
<dbReference type="Pfam" id="PF07690">
    <property type="entry name" value="MFS_1"/>
    <property type="match status" value="1"/>
</dbReference>
<feature type="transmembrane region" description="Helical" evidence="9">
    <location>
        <begin position="265"/>
        <end position="284"/>
    </location>
</feature>
<protein>
    <recommendedName>
        <fullName evidence="8">Multidrug efflux pump Tap</fullName>
    </recommendedName>
</protein>
<dbReference type="PANTHER" id="PTHR23513:SF9">
    <property type="entry name" value="ENTEROBACTIN EXPORTER ENTS"/>
    <property type="match status" value="1"/>
</dbReference>
<evidence type="ECO:0000256" key="7">
    <source>
        <dbReference type="ARBA" id="ARBA00038075"/>
    </source>
</evidence>
<evidence type="ECO:0000259" key="10">
    <source>
        <dbReference type="PROSITE" id="PS50850"/>
    </source>
</evidence>
<keyword evidence="2" id="KW-0813">Transport</keyword>
<evidence type="ECO:0000313" key="11">
    <source>
        <dbReference type="EMBL" id="MBB3954700.1"/>
    </source>
</evidence>
<dbReference type="AlphaFoldDB" id="A0A7W6G634"/>
<evidence type="ECO:0000313" key="12">
    <source>
        <dbReference type="Proteomes" id="UP000548867"/>
    </source>
</evidence>
<feature type="transmembrane region" description="Helical" evidence="9">
    <location>
        <begin position="151"/>
        <end position="173"/>
    </location>
</feature>
<feature type="domain" description="Major facilitator superfamily (MFS) profile" evidence="10">
    <location>
        <begin position="1"/>
        <end position="203"/>
    </location>
</feature>
<evidence type="ECO:0000256" key="5">
    <source>
        <dbReference type="ARBA" id="ARBA00022989"/>
    </source>
</evidence>
<dbReference type="CDD" id="cd06173">
    <property type="entry name" value="MFS_MefA_like"/>
    <property type="match status" value="1"/>
</dbReference>
<name>A0A7W6G634_9SPHN</name>
<dbReference type="PANTHER" id="PTHR23513">
    <property type="entry name" value="INTEGRAL MEMBRANE EFFLUX PROTEIN-RELATED"/>
    <property type="match status" value="1"/>
</dbReference>
<feature type="transmembrane region" description="Helical" evidence="9">
    <location>
        <begin position="373"/>
        <end position="401"/>
    </location>
</feature>
<dbReference type="GO" id="GO:0005886">
    <property type="term" value="C:plasma membrane"/>
    <property type="evidence" value="ECO:0007669"/>
    <property type="project" value="UniProtKB-SubCell"/>
</dbReference>
<accession>A0A7W6G634</accession>
<dbReference type="SUPFAM" id="SSF103473">
    <property type="entry name" value="MFS general substrate transporter"/>
    <property type="match status" value="1"/>
</dbReference>
<comment type="caution">
    <text evidence="11">The sequence shown here is derived from an EMBL/GenBank/DDBJ whole genome shotgun (WGS) entry which is preliminary data.</text>
</comment>
<evidence type="ECO:0000256" key="3">
    <source>
        <dbReference type="ARBA" id="ARBA00022475"/>
    </source>
</evidence>
<keyword evidence="3" id="KW-1003">Cell membrane</keyword>
<keyword evidence="4 9" id="KW-0812">Transmembrane</keyword>
<evidence type="ECO:0000256" key="4">
    <source>
        <dbReference type="ARBA" id="ARBA00022692"/>
    </source>
</evidence>
<gene>
    <name evidence="11" type="ORF">GGR38_001639</name>
</gene>
<dbReference type="InterPro" id="IPR036259">
    <property type="entry name" value="MFS_trans_sf"/>
</dbReference>